<name>A0A8X7TQ35_BRACI</name>
<keyword evidence="2" id="KW-0479">Metal-binding</keyword>
<evidence type="ECO:0000256" key="3">
    <source>
        <dbReference type="RuleBase" id="RU003956"/>
    </source>
</evidence>
<dbReference type="SUPFAM" id="SSF53056">
    <property type="entry name" value="beta-carbonic anhydrase, cab"/>
    <property type="match status" value="1"/>
</dbReference>
<dbReference type="AlphaFoldDB" id="A0A8X7TQ35"/>
<protein>
    <recommendedName>
        <fullName evidence="3">Carbonic anhydrase</fullName>
        <ecNumber evidence="3">4.2.1.1</ecNumber>
    </recommendedName>
    <alternativeName>
        <fullName evidence="3">Carbonate dehydratase</fullName>
    </alternativeName>
</protein>
<dbReference type="PANTHER" id="PTHR11002:SF66">
    <property type="entry name" value="CARBONIC ANHYDRASE"/>
    <property type="match status" value="1"/>
</dbReference>
<dbReference type="EC" id="4.2.1.1" evidence="3"/>
<dbReference type="InterPro" id="IPR036874">
    <property type="entry name" value="Carbonic_anhydrase_sf"/>
</dbReference>
<proteinExistence type="inferred from homology"/>
<dbReference type="Gene3D" id="3.40.1050.10">
    <property type="entry name" value="Carbonic anhydrase"/>
    <property type="match status" value="1"/>
</dbReference>
<comment type="cofactor">
    <cofactor evidence="2">
        <name>Zn(2+)</name>
        <dbReference type="ChEBI" id="CHEBI:29105"/>
    </cofactor>
    <text evidence="2">Binds 1 zinc ion per subunit.</text>
</comment>
<comment type="catalytic activity">
    <reaction evidence="3">
        <text>hydrogencarbonate + H(+) = CO2 + H2O</text>
        <dbReference type="Rhea" id="RHEA:10748"/>
        <dbReference type="ChEBI" id="CHEBI:15377"/>
        <dbReference type="ChEBI" id="CHEBI:15378"/>
        <dbReference type="ChEBI" id="CHEBI:16526"/>
        <dbReference type="ChEBI" id="CHEBI:17544"/>
        <dbReference type="EC" id="4.2.1.1"/>
    </reaction>
</comment>
<dbReference type="Pfam" id="PF00484">
    <property type="entry name" value="Pro_CA"/>
    <property type="match status" value="1"/>
</dbReference>
<accession>A0A8X7TQ35</accession>
<keyword evidence="3" id="KW-0456">Lyase</keyword>
<reference evidence="4 5" key="1">
    <citation type="submission" date="2020-02" db="EMBL/GenBank/DDBJ databases">
        <authorList>
            <person name="Ma Q."/>
            <person name="Huang Y."/>
            <person name="Song X."/>
            <person name="Pei D."/>
        </authorList>
    </citation>
    <scope>NUCLEOTIDE SEQUENCE [LARGE SCALE GENOMIC DNA]</scope>
    <source>
        <strain evidence="4">Sxm20200214</strain>
        <tissue evidence="4">Leaf</tissue>
    </source>
</reference>
<evidence type="ECO:0000313" key="5">
    <source>
        <dbReference type="Proteomes" id="UP000886595"/>
    </source>
</evidence>
<evidence type="ECO:0000256" key="1">
    <source>
        <dbReference type="ARBA" id="ARBA00006217"/>
    </source>
</evidence>
<evidence type="ECO:0000313" key="4">
    <source>
        <dbReference type="EMBL" id="KAG2250335.1"/>
    </source>
</evidence>
<comment type="caution">
    <text evidence="4">The sequence shown here is derived from an EMBL/GenBank/DDBJ whole genome shotgun (WGS) entry which is preliminary data.</text>
</comment>
<dbReference type="GO" id="GO:0004089">
    <property type="term" value="F:carbonate dehydratase activity"/>
    <property type="evidence" value="ECO:0007669"/>
    <property type="project" value="UniProtKB-UniRule"/>
</dbReference>
<feature type="binding site" evidence="2">
    <location>
        <position position="36"/>
    </location>
    <ligand>
        <name>Zn(2+)</name>
        <dbReference type="ChEBI" id="CHEBI:29105"/>
    </ligand>
</feature>
<gene>
    <name evidence="4" type="ORF">Bca52824_080471</name>
</gene>
<comment type="function">
    <text evidence="3">Reversible hydration of carbon dioxide.</text>
</comment>
<evidence type="ECO:0000256" key="2">
    <source>
        <dbReference type="PIRSR" id="PIRSR601765-1"/>
    </source>
</evidence>
<keyword evidence="2 3" id="KW-0862">Zinc</keyword>
<dbReference type="GO" id="GO:0008270">
    <property type="term" value="F:zinc ion binding"/>
    <property type="evidence" value="ECO:0007669"/>
    <property type="project" value="UniProtKB-UniRule"/>
</dbReference>
<keyword evidence="5" id="KW-1185">Reference proteome</keyword>
<dbReference type="PANTHER" id="PTHR11002">
    <property type="entry name" value="CARBONIC ANHYDRASE"/>
    <property type="match status" value="1"/>
</dbReference>
<dbReference type="InterPro" id="IPR001765">
    <property type="entry name" value="Carbonic_anhydrase"/>
</dbReference>
<organism evidence="4 5">
    <name type="scientific">Brassica carinata</name>
    <name type="common">Ethiopian mustard</name>
    <name type="synonym">Abyssinian cabbage</name>
    <dbReference type="NCBI Taxonomy" id="52824"/>
    <lineage>
        <taxon>Eukaryota</taxon>
        <taxon>Viridiplantae</taxon>
        <taxon>Streptophyta</taxon>
        <taxon>Embryophyta</taxon>
        <taxon>Tracheophyta</taxon>
        <taxon>Spermatophyta</taxon>
        <taxon>Magnoliopsida</taxon>
        <taxon>eudicotyledons</taxon>
        <taxon>Gunneridae</taxon>
        <taxon>Pentapetalae</taxon>
        <taxon>rosids</taxon>
        <taxon>malvids</taxon>
        <taxon>Brassicales</taxon>
        <taxon>Brassicaceae</taxon>
        <taxon>Brassiceae</taxon>
        <taxon>Brassica</taxon>
    </lineage>
</organism>
<dbReference type="EMBL" id="JAAMPC010000016">
    <property type="protein sequence ID" value="KAG2250335.1"/>
    <property type="molecule type" value="Genomic_DNA"/>
</dbReference>
<sequence length="89" mass="9896">MSTESYEDALERLGELLSNKSDLGNKVAAKIKKLFDSRVSPSHILNFQPGEAFIVRDIANMVPLYDKTQHSGTGAAMEYPITKLNVRNN</sequence>
<comment type="similarity">
    <text evidence="1 3">Belongs to the beta-class carbonic anhydrase family.</text>
</comment>
<dbReference type="OrthoDB" id="10248475at2759"/>
<dbReference type="Proteomes" id="UP000886595">
    <property type="component" value="Unassembled WGS sequence"/>
</dbReference>